<dbReference type="Gene3D" id="3.50.50.60">
    <property type="entry name" value="FAD/NAD(P)-binding domain"/>
    <property type="match status" value="1"/>
</dbReference>
<keyword evidence="3" id="KW-0560">Oxidoreductase</keyword>
<dbReference type="PANTHER" id="PTHR46720">
    <property type="entry name" value="HYDROXYLASE, PUTATIVE (AFU_ORTHOLOGUE AFUA_3G01460)-RELATED"/>
    <property type="match status" value="1"/>
</dbReference>
<dbReference type="InterPro" id="IPR036188">
    <property type="entry name" value="FAD/NAD-bd_sf"/>
</dbReference>
<organism evidence="6 7">
    <name type="scientific">Pseudomonas moorei</name>
    <dbReference type="NCBI Taxonomy" id="395599"/>
    <lineage>
        <taxon>Bacteria</taxon>
        <taxon>Pseudomonadati</taxon>
        <taxon>Pseudomonadota</taxon>
        <taxon>Gammaproteobacteria</taxon>
        <taxon>Pseudomonadales</taxon>
        <taxon>Pseudomonadaceae</taxon>
        <taxon>Pseudomonas</taxon>
    </lineage>
</organism>
<dbReference type="Proteomes" id="UP000199570">
    <property type="component" value="Unassembled WGS sequence"/>
</dbReference>
<reference evidence="7" key="1">
    <citation type="submission" date="2016-10" db="EMBL/GenBank/DDBJ databases">
        <authorList>
            <person name="Varghese N."/>
            <person name="Submissions S."/>
        </authorList>
    </citation>
    <scope>NUCLEOTIDE SEQUENCE [LARGE SCALE GENOMIC DNA]</scope>
    <source>
        <strain evidence="7">BS3775</strain>
    </source>
</reference>
<dbReference type="AlphaFoldDB" id="A0A1H1ID33"/>
<dbReference type="PANTHER" id="PTHR46720:SF3">
    <property type="entry name" value="FAD-BINDING DOMAIN-CONTAINING PROTEIN-RELATED"/>
    <property type="match status" value="1"/>
</dbReference>
<keyword evidence="7" id="KW-1185">Reference proteome</keyword>
<sequence length="428" mass="46440">MNSSPLRVAIVGGGIAGAALALGLSKAPHIHVKLFETASAFGEIGAGISFGVNAVEAINRLGVGNVYRDIADSTPAPWQDVWFEWRHADDASLIVATLAPGIGQSSIHRADFIDMLERRLPAGIASLGKHLLGYEENPDDVTLKFADGSTYTADVLIAADGIKSTIRNSVLTAAGHDRVDPRFTGTSAYRGLVETAVLREAFRAASLDEHLLNVPQMFLIEDGHVLTFPVKKGRLTNIVAFVSDRSVAEPEWPAGQPWVRNATTDEMLHRFDGAGSAVKTLLSSIKNPTLWALHDFDPLPTYVHGRVALIGDAAHAMLPHQGAGAGQGLEDAFFMTEVLSNPAHGVADVPRLLAAYDDTRRARASRVQLTSREAGDLYEYKTQGVGRDTSKLKFCLENRMDWIWKHDLGEEVQQAMKDTMREVHPSHS</sequence>
<evidence type="ECO:0000313" key="7">
    <source>
        <dbReference type="Proteomes" id="UP000199570"/>
    </source>
</evidence>
<dbReference type="SUPFAM" id="SSF54373">
    <property type="entry name" value="FAD-linked reductases, C-terminal domain"/>
    <property type="match status" value="1"/>
</dbReference>
<evidence type="ECO:0000259" key="5">
    <source>
        <dbReference type="Pfam" id="PF01494"/>
    </source>
</evidence>
<gene>
    <name evidence="6" type="ORF">SAMN04490195_5224</name>
</gene>
<keyword evidence="1" id="KW-0285">Flavoprotein</keyword>
<evidence type="ECO:0000256" key="1">
    <source>
        <dbReference type="ARBA" id="ARBA00022630"/>
    </source>
</evidence>
<protein>
    <recommendedName>
        <fullName evidence="4">Salicylate 1-monooxygenase</fullName>
        <ecNumber evidence="4">1.14.13.1</ecNumber>
    </recommendedName>
</protein>
<dbReference type="InterPro" id="IPR017631">
    <property type="entry name" value="Salicylate_mOase"/>
</dbReference>
<dbReference type="InterPro" id="IPR051104">
    <property type="entry name" value="FAD_monoxygenase"/>
</dbReference>
<dbReference type="EC" id="1.14.13.1" evidence="4"/>
<evidence type="ECO:0000256" key="2">
    <source>
        <dbReference type="ARBA" id="ARBA00022827"/>
    </source>
</evidence>
<dbReference type="NCBIfam" id="TIGR03219">
    <property type="entry name" value="salicylate_mono"/>
    <property type="match status" value="1"/>
</dbReference>
<dbReference type="InterPro" id="IPR002938">
    <property type="entry name" value="FAD-bd"/>
</dbReference>
<dbReference type="PRINTS" id="PR00420">
    <property type="entry name" value="RNGMNOXGNASE"/>
</dbReference>
<proteinExistence type="predicted"/>
<dbReference type="GO" id="GO:0044550">
    <property type="term" value="P:secondary metabolite biosynthetic process"/>
    <property type="evidence" value="ECO:0007669"/>
    <property type="project" value="TreeGrafter"/>
</dbReference>
<dbReference type="EMBL" id="FNKJ01000003">
    <property type="protein sequence ID" value="SDR35469.1"/>
    <property type="molecule type" value="Genomic_DNA"/>
</dbReference>
<feature type="domain" description="FAD-binding" evidence="5">
    <location>
        <begin position="7"/>
        <end position="367"/>
    </location>
</feature>
<dbReference type="SUPFAM" id="SSF51905">
    <property type="entry name" value="FAD/NAD(P)-binding domain"/>
    <property type="match status" value="1"/>
</dbReference>
<dbReference type="Pfam" id="PF01494">
    <property type="entry name" value="FAD_binding_3"/>
    <property type="match status" value="1"/>
</dbReference>
<evidence type="ECO:0000313" key="6">
    <source>
        <dbReference type="EMBL" id="SDR35469.1"/>
    </source>
</evidence>
<evidence type="ECO:0000256" key="4">
    <source>
        <dbReference type="NCBIfam" id="TIGR03219"/>
    </source>
</evidence>
<evidence type="ECO:0000256" key="3">
    <source>
        <dbReference type="ARBA" id="ARBA00023002"/>
    </source>
</evidence>
<dbReference type="GO" id="GO:0071949">
    <property type="term" value="F:FAD binding"/>
    <property type="evidence" value="ECO:0007669"/>
    <property type="project" value="InterPro"/>
</dbReference>
<dbReference type="OrthoDB" id="9782160at2"/>
<accession>A0A1H1ID33</accession>
<name>A0A1H1ID33_9PSED</name>
<dbReference type="RefSeq" id="WP_090326251.1">
    <property type="nucleotide sequence ID" value="NZ_FNKJ01000003.1"/>
</dbReference>
<dbReference type="GO" id="GO:0018658">
    <property type="term" value="F:salicylate 1-monooxygenase activity"/>
    <property type="evidence" value="ECO:0007669"/>
    <property type="project" value="UniProtKB-EC"/>
</dbReference>
<keyword evidence="2" id="KW-0274">FAD</keyword>